<accession>A0A016T629</accession>
<evidence type="ECO:0000313" key="2">
    <source>
        <dbReference type="Proteomes" id="UP000024635"/>
    </source>
</evidence>
<reference evidence="2" key="1">
    <citation type="journal article" date="2015" name="Nat. Genet.">
        <title>The genome and transcriptome of the zoonotic hookworm Ancylostoma ceylanicum identify infection-specific gene families.</title>
        <authorList>
            <person name="Schwarz E.M."/>
            <person name="Hu Y."/>
            <person name="Antoshechkin I."/>
            <person name="Miller M.M."/>
            <person name="Sternberg P.W."/>
            <person name="Aroian R.V."/>
        </authorList>
    </citation>
    <scope>NUCLEOTIDE SEQUENCE</scope>
    <source>
        <strain evidence="2">HY135</strain>
    </source>
</reference>
<proteinExistence type="predicted"/>
<gene>
    <name evidence="1" type="primary">Acey_s0134.g1832</name>
    <name evidence="1" type="ORF">Y032_0134g1832</name>
</gene>
<organism evidence="1 2">
    <name type="scientific">Ancylostoma ceylanicum</name>
    <dbReference type="NCBI Taxonomy" id="53326"/>
    <lineage>
        <taxon>Eukaryota</taxon>
        <taxon>Metazoa</taxon>
        <taxon>Ecdysozoa</taxon>
        <taxon>Nematoda</taxon>
        <taxon>Chromadorea</taxon>
        <taxon>Rhabditida</taxon>
        <taxon>Rhabditina</taxon>
        <taxon>Rhabditomorpha</taxon>
        <taxon>Strongyloidea</taxon>
        <taxon>Ancylostomatidae</taxon>
        <taxon>Ancylostomatinae</taxon>
        <taxon>Ancylostoma</taxon>
    </lineage>
</organism>
<dbReference type="AlphaFoldDB" id="A0A016T629"/>
<name>A0A016T629_9BILA</name>
<comment type="caution">
    <text evidence="1">The sequence shown here is derived from an EMBL/GenBank/DDBJ whole genome shotgun (WGS) entry which is preliminary data.</text>
</comment>
<keyword evidence="2" id="KW-1185">Reference proteome</keyword>
<sequence>MAKSNGTMDWTRMDHPSYHGTIGRSEGMLRPESYLPELTRVEKASPFRKQGNSDVMRGGQEWRGFKYTSQANQKGIRATGNKSTYLIRVLLKMVWSSCIGASHSSLLIDCVYSYLHIFFTDITVHILV</sequence>
<evidence type="ECO:0000313" key="1">
    <source>
        <dbReference type="EMBL" id="EYB98071.1"/>
    </source>
</evidence>
<protein>
    <submittedName>
        <fullName evidence="1">Uncharacterized protein</fullName>
    </submittedName>
</protein>
<dbReference type="Proteomes" id="UP000024635">
    <property type="component" value="Unassembled WGS sequence"/>
</dbReference>
<dbReference type="EMBL" id="JARK01001470">
    <property type="protein sequence ID" value="EYB98071.1"/>
    <property type="molecule type" value="Genomic_DNA"/>
</dbReference>